<dbReference type="SUPFAM" id="SSF52087">
    <property type="entry name" value="CRAL/TRIO domain"/>
    <property type="match status" value="1"/>
</dbReference>
<dbReference type="InterPro" id="IPR036865">
    <property type="entry name" value="CRAL-TRIO_dom_sf"/>
</dbReference>
<dbReference type="AlphaFoldDB" id="A0A8D8WR97"/>
<name>A0A8D8WR97_9HEMI</name>
<dbReference type="PROSITE" id="PS50191">
    <property type="entry name" value="CRAL_TRIO"/>
    <property type="match status" value="1"/>
</dbReference>
<feature type="domain" description="CRAL-TRIO" evidence="1">
    <location>
        <begin position="135"/>
        <end position="254"/>
    </location>
</feature>
<dbReference type="PANTHER" id="PTHR10174:SF230">
    <property type="entry name" value="ALPHA-TOCOPHEROL TRANSFER PROTEIN-LIKE"/>
    <property type="match status" value="1"/>
</dbReference>
<dbReference type="PRINTS" id="PR00180">
    <property type="entry name" value="CRETINALDHBP"/>
</dbReference>
<dbReference type="EMBL" id="HBUF01397850">
    <property type="protein sequence ID" value="CAG6736050.1"/>
    <property type="molecule type" value="Transcribed_RNA"/>
</dbReference>
<dbReference type="EMBL" id="HBUF01576367">
    <property type="protein sequence ID" value="CAG6768467.1"/>
    <property type="molecule type" value="Transcribed_RNA"/>
</dbReference>
<sequence length="310" mass="35924">MAVAELHKCTPTQFETFRAELNEFDEEKIHENEKKIHDWYSTQPHLPQNYDKRIIRKFIRGCKHDLERVKRKLNFYFLLRAETPEFYANRNPMLPELQYVLTNWPVLPLPNLTQDGYRVTYFEAPIDKELDLPSLYKAIMMICDIRTVEEDILRGDVFVFNSENATAKLLSKLVSPLTKKAMAAAQEAYPQRLSAIHVINANVITDKVVNFFKMFVKVSMKNRFHVHSKLDSLYQHVDRSCLPSDLGGGAESIANLTAAWKAKVESYGQWYKEQESVHTDLDKVVAKEDRTTLNGESFGTEGSFRQLKID</sequence>
<protein>
    <submittedName>
        <fullName evidence="2">Alpha-tocopherol transfer protein-like</fullName>
    </submittedName>
</protein>
<dbReference type="EMBL" id="HBUF01218429">
    <property type="protein sequence ID" value="CAG6668267.1"/>
    <property type="molecule type" value="Transcribed_RNA"/>
</dbReference>
<dbReference type="InterPro" id="IPR001251">
    <property type="entry name" value="CRAL-TRIO_dom"/>
</dbReference>
<evidence type="ECO:0000259" key="1">
    <source>
        <dbReference type="PROSITE" id="PS50191"/>
    </source>
</evidence>
<dbReference type="PANTHER" id="PTHR10174">
    <property type="entry name" value="ALPHA-TOCOPHEROL TRANSFER PROTEIN-RELATED"/>
    <property type="match status" value="1"/>
</dbReference>
<dbReference type="InterPro" id="IPR036273">
    <property type="entry name" value="CRAL/TRIO_N_dom_sf"/>
</dbReference>
<dbReference type="EMBL" id="HBUF01397851">
    <property type="protein sequence ID" value="CAG6736051.1"/>
    <property type="molecule type" value="Transcribed_RNA"/>
</dbReference>
<dbReference type="Gene3D" id="3.40.525.10">
    <property type="entry name" value="CRAL-TRIO lipid binding domain"/>
    <property type="match status" value="1"/>
</dbReference>
<dbReference type="SUPFAM" id="SSF46938">
    <property type="entry name" value="CRAL/TRIO N-terminal domain"/>
    <property type="match status" value="1"/>
</dbReference>
<dbReference type="CDD" id="cd00170">
    <property type="entry name" value="SEC14"/>
    <property type="match status" value="1"/>
</dbReference>
<dbReference type="GO" id="GO:1902936">
    <property type="term" value="F:phosphatidylinositol bisphosphate binding"/>
    <property type="evidence" value="ECO:0007669"/>
    <property type="project" value="TreeGrafter"/>
</dbReference>
<dbReference type="EMBL" id="HBUF01397849">
    <property type="protein sequence ID" value="CAG6736049.1"/>
    <property type="molecule type" value="Transcribed_RNA"/>
</dbReference>
<dbReference type="EMBL" id="HBUF01576369">
    <property type="protein sequence ID" value="CAG6768469.1"/>
    <property type="molecule type" value="Transcribed_RNA"/>
</dbReference>
<dbReference type="EMBL" id="HBUF01576368">
    <property type="protein sequence ID" value="CAG6768468.1"/>
    <property type="molecule type" value="Transcribed_RNA"/>
</dbReference>
<dbReference type="Pfam" id="PF00650">
    <property type="entry name" value="CRAL_TRIO"/>
    <property type="match status" value="1"/>
</dbReference>
<dbReference type="EMBL" id="HBUF01218430">
    <property type="protein sequence ID" value="CAG6668268.1"/>
    <property type="molecule type" value="Transcribed_RNA"/>
</dbReference>
<evidence type="ECO:0000313" key="2">
    <source>
        <dbReference type="EMBL" id="CAG6668268.1"/>
    </source>
</evidence>
<proteinExistence type="predicted"/>
<accession>A0A8D8WR97</accession>
<dbReference type="SMART" id="SM00516">
    <property type="entry name" value="SEC14"/>
    <property type="match status" value="1"/>
</dbReference>
<dbReference type="EMBL" id="HBUF01218431">
    <property type="protein sequence ID" value="CAG6668269.1"/>
    <property type="molecule type" value="Transcribed_RNA"/>
</dbReference>
<organism evidence="2">
    <name type="scientific">Cacopsylla melanoneura</name>
    <dbReference type="NCBI Taxonomy" id="428564"/>
    <lineage>
        <taxon>Eukaryota</taxon>
        <taxon>Metazoa</taxon>
        <taxon>Ecdysozoa</taxon>
        <taxon>Arthropoda</taxon>
        <taxon>Hexapoda</taxon>
        <taxon>Insecta</taxon>
        <taxon>Pterygota</taxon>
        <taxon>Neoptera</taxon>
        <taxon>Paraneoptera</taxon>
        <taxon>Hemiptera</taxon>
        <taxon>Sternorrhyncha</taxon>
        <taxon>Psylloidea</taxon>
        <taxon>Psyllidae</taxon>
        <taxon>Psyllinae</taxon>
        <taxon>Cacopsylla</taxon>
    </lineage>
</organism>
<dbReference type="GO" id="GO:0016020">
    <property type="term" value="C:membrane"/>
    <property type="evidence" value="ECO:0007669"/>
    <property type="project" value="TreeGrafter"/>
</dbReference>
<reference evidence="2" key="1">
    <citation type="submission" date="2021-05" db="EMBL/GenBank/DDBJ databases">
        <authorList>
            <person name="Alioto T."/>
            <person name="Alioto T."/>
            <person name="Gomez Garrido J."/>
        </authorList>
    </citation>
    <scope>NUCLEOTIDE SEQUENCE</scope>
</reference>